<dbReference type="EMBL" id="FWYF01000003">
    <property type="protein sequence ID" value="SMD36373.1"/>
    <property type="molecule type" value="Genomic_DNA"/>
</dbReference>
<keyword evidence="2" id="KW-0808">Transferase</keyword>
<evidence type="ECO:0000313" key="3">
    <source>
        <dbReference type="Proteomes" id="UP000192472"/>
    </source>
</evidence>
<dbReference type="PANTHER" id="PTHR10285">
    <property type="entry name" value="URIDINE KINASE"/>
    <property type="match status" value="1"/>
</dbReference>
<evidence type="ECO:0000259" key="1">
    <source>
        <dbReference type="Pfam" id="PF00485"/>
    </source>
</evidence>
<gene>
    <name evidence="2" type="ORF">SAMN04488029_2860</name>
</gene>
<dbReference type="SUPFAM" id="SSF52540">
    <property type="entry name" value="P-loop containing nucleoside triphosphate hydrolases"/>
    <property type="match status" value="1"/>
</dbReference>
<protein>
    <submittedName>
        <fullName evidence="2">Uridine kinase</fullName>
    </submittedName>
</protein>
<dbReference type="Pfam" id="PF00485">
    <property type="entry name" value="PRK"/>
    <property type="match status" value="1"/>
</dbReference>
<dbReference type="Gene3D" id="3.40.50.300">
    <property type="entry name" value="P-loop containing nucleotide triphosphate hydrolases"/>
    <property type="match status" value="1"/>
</dbReference>
<evidence type="ECO:0000313" key="2">
    <source>
        <dbReference type="EMBL" id="SMD36373.1"/>
    </source>
</evidence>
<dbReference type="GO" id="GO:0005524">
    <property type="term" value="F:ATP binding"/>
    <property type="evidence" value="ECO:0007669"/>
    <property type="project" value="InterPro"/>
</dbReference>
<reference evidence="2 3" key="1">
    <citation type="submission" date="2017-04" db="EMBL/GenBank/DDBJ databases">
        <authorList>
            <person name="Afonso C.L."/>
            <person name="Miller P.J."/>
            <person name="Scott M.A."/>
            <person name="Spackman E."/>
            <person name="Goraichik I."/>
            <person name="Dimitrov K.M."/>
            <person name="Suarez D.L."/>
            <person name="Swayne D.E."/>
        </authorList>
    </citation>
    <scope>NUCLEOTIDE SEQUENCE [LARGE SCALE GENOMIC DNA]</scope>
    <source>
        <strain evidence="2 3">DSM 26133</strain>
    </source>
</reference>
<feature type="domain" description="Phosphoribulokinase/uridine kinase" evidence="1">
    <location>
        <begin position="6"/>
        <end position="186"/>
    </location>
</feature>
<dbReference type="GO" id="GO:0016301">
    <property type="term" value="F:kinase activity"/>
    <property type="evidence" value="ECO:0007669"/>
    <property type="project" value="UniProtKB-KW"/>
</dbReference>
<dbReference type="OrthoDB" id="9777642at2"/>
<dbReference type="PRINTS" id="PR00988">
    <property type="entry name" value="URIDINKINASE"/>
</dbReference>
<dbReference type="RefSeq" id="WP_084373512.1">
    <property type="nucleotide sequence ID" value="NZ_FWYF01000003.1"/>
</dbReference>
<dbReference type="InterPro" id="IPR027417">
    <property type="entry name" value="P-loop_NTPase"/>
</dbReference>
<dbReference type="STRING" id="692418.SAMN04488029_2860"/>
<sequence>MTTPYIVGITGGSASGKTLLLNELKKSFREDELCIVSQDNYYRPREEQPRDKKGIQNFDKPESIDQQAFAEDVAKLKRGETVTRQEYTFNNPKVTPQMLTFKPSAIIVVEGIFVFYLKEVMEQLDLKVFVDAKDFLMLKRRILRDAKERGYDLDDVLYRFDKHVMPTYKKYIKPYKQDADIIIPNNNDSLKNGLGVLTGFLKGKIS</sequence>
<dbReference type="AlphaFoldDB" id="A0A1W2GI95"/>
<keyword evidence="2" id="KW-0418">Kinase</keyword>
<organism evidence="2 3">
    <name type="scientific">Reichenbachiella faecimaris</name>
    <dbReference type="NCBI Taxonomy" id="692418"/>
    <lineage>
        <taxon>Bacteria</taxon>
        <taxon>Pseudomonadati</taxon>
        <taxon>Bacteroidota</taxon>
        <taxon>Cytophagia</taxon>
        <taxon>Cytophagales</taxon>
        <taxon>Reichenbachiellaceae</taxon>
        <taxon>Reichenbachiella</taxon>
    </lineage>
</organism>
<dbReference type="InterPro" id="IPR006083">
    <property type="entry name" value="PRK/URK"/>
</dbReference>
<dbReference type="Proteomes" id="UP000192472">
    <property type="component" value="Unassembled WGS sequence"/>
</dbReference>
<name>A0A1W2GI95_REIFA</name>
<keyword evidence="3" id="KW-1185">Reference proteome</keyword>
<proteinExistence type="predicted"/>
<accession>A0A1W2GI95</accession>